<dbReference type="SUPFAM" id="SSF52833">
    <property type="entry name" value="Thioredoxin-like"/>
    <property type="match status" value="1"/>
</dbReference>
<keyword evidence="12" id="KW-1185">Reference proteome</keyword>
<evidence type="ECO:0000256" key="10">
    <source>
        <dbReference type="SAM" id="SignalP"/>
    </source>
</evidence>
<evidence type="ECO:0000256" key="4">
    <source>
        <dbReference type="ARBA" id="ARBA00022692"/>
    </source>
</evidence>
<feature type="transmembrane region" description="Helical" evidence="9">
    <location>
        <begin position="257"/>
        <end position="277"/>
    </location>
</feature>
<organism evidence="11 12">
    <name type="scientific">Rhodotorula paludigena</name>
    <dbReference type="NCBI Taxonomy" id="86838"/>
    <lineage>
        <taxon>Eukaryota</taxon>
        <taxon>Fungi</taxon>
        <taxon>Dikarya</taxon>
        <taxon>Basidiomycota</taxon>
        <taxon>Pucciniomycotina</taxon>
        <taxon>Microbotryomycetes</taxon>
        <taxon>Sporidiobolales</taxon>
        <taxon>Sporidiobolaceae</taxon>
        <taxon>Rhodotorula</taxon>
    </lineage>
</organism>
<dbReference type="Gene3D" id="3.40.30.10">
    <property type="entry name" value="Glutaredoxin"/>
    <property type="match status" value="1"/>
</dbReference>
<evidence type="ECO:0000256" key="7">
    <source>
        <dbReference type="ARBA" id="ARBA00022989"/>
    </source>
</evidence>
<comment type="similarity">
    <text evidence="3">Belongs to the OST3/OST6 family.</text>
</comment>
<evidence type="ECO:0000256" key="5">
    <source>
        <dbReference type="ARBA" id="ARBA00022729"/>
    </source>
</evidence>
<dbReference type="EMBL" id="BQKY01000008">
    <property type="protein sequence ID" value="GJN91011.1"/>
    <property type="molecule type" value="Genomic_DNA"/>
</dbReference>
<reference evidence="11 12" key="1">
    <citation type="submission" date="2021-12" db="EMBL/GenBank/DDBJ databases">
        <title>High titer production of polyol ester of fatty acids by Rhodotorula paludigena BS15 towards product separation-free biomass refinery.</title>
        <authorList>
            <person name="Mano J."/>
            <person name="Ono H."/>
            <person name="Tanaka T."/>
            <person name="Naito K."/>
            <person name="Sushida H."/>
            <person name="Ike M."/>
            <person name="Tokuyasu K."/>
            <person name="Kitaoka M."/>
        </authorList>
    </citation>
    <scope>NUCLEOTIDE SEQUENCE [LARGE SCALE GENOMIC DNA]</scope>
    <source>
        <strain evidence="11 12">BS15</strain>
    </source>
</reference>
<keyword evidence="6" id="KW-0256">Endoplasmic reticulum</keyword>
<evidence type="ECO:0000256" key="9">
    <source>
        <dbReference type="SAM" id="Phobius"/>
    </source>
</evidence>
<feature type="chain" id="PRO_5043416791" description="Oligosaccharyltransferase complex subunit gamma" evidence="10">
    <location>
        <begin position="18"/>
        <end position="321"/>
    </location>
</feature>
<evidence type="ECO:0000256" key="3">
    <source>
        <dbReference type="ARBA" id="ARBA00009561"/>
    </source>
</evidence>
<dbReference type="InterPro" id="IPR021149">
    <property type="entry name" value="OligosaccharylTrfase_OST3/OST6"/>
</dbReference>
<feature type="transmembrane region" description="Helical" evidence="9">
    <location>
        <begin position="177"/>
        <end position="195"/>
    </location>
</feature>
<dbReference type="CDD" id="cd02947">
    <property type="entry name" value="TRX_family"/>
    <property type="match status" value="1"/>
</dbReference>
<keyword evidence="4 9" id="KW-0812">Transmembrane</keyword>
<evidence type="ECO:0008006" key="13">
    <source>
        <dbReference type="Google" id="ProtNLM"/>
    </source>
</evidence>
<evidence type="ECO:0000256" key="8">
    <source>
        <dbReference type="ARBA" id="ARBA00023136"/>
    </source>
</evidence>
<feature type="signal peptide" evidence="10">
    <location>
        <begin position="1"/>
        <end position="17"/>
    </location>
</feature>
<dbReference type="InterPro" id="IPR036249">
    <property type="entry name" value="Thioredoxin-like_sf"/>
</dbReference>
<protein>
    <recommendedName>
        <fullName evidence="13">Oligosaccharyltransferase complex subunit gamma</fullName>
    </recommendedName>
</protein>
<accession>A0AAV5GF13</accession>
<sequence>MQLTALALAVLPALVAAASPTLEKYRALSKKSGGLLSLSAAQYDELTSTPRDYSVSIVLTALGSQYKCQPCQILQPEYVALAKQWNGARKQDGEDHLFAYLDFHNGPEVFQRLGLQTAPTFHLYMPTEGPRASGKLNAEVIDFGRTGFSAESMASHLSGHASLPSLKYQRPVDKVRVGKNFAIVVAAVLGVWRLWPSLGFIIRSRYIWSFISLGIILFMTSGYMWTQIRRPRYVEAGRGGQVNYIASGYQAQLGAEVHLISALYGILGFSAYTLAYTIPKLRDPVRQRLGVYVWTGVLLVMAGVLMNVFQMKQPGYPFRIF</sequence>
<dbReference type="Proteomes" id="UP001342314">
    <property type="component" value="Unassembled WGS sequence"/>
</dbReference>
<comment type="subcellular location">
    <subcellularLocation>
        <location evidence="2">Endoplasmic reticulum membrane</location>
        <topology evidence="2">Multi-pass membrane protein</topology>
    </subcellularLocation>
</comment>
<feature type="transmembrane region" description="Helical" evidence="9">
    <location>
        <begin position="207"/>
        <end position="225"/>
    </location>
</feature>
<evidence type="ECO:0000313" key="12">
    <source>
        <dbReference type="Proteomes" id="UP001342314"/>
    </source>
</evidence>
<dbReference type="PANTHER" id="PTHR12692">
    <property type="entry name" value="DOLICHYL-DIPHOSPHOOLIGOSACCHARIDE--PROTEIN GLYCOSYLTRANSFERASE-RELATED"/>
    <property type="match status" value="1"/>
</dbReference>
<proteinExistence type="inferred from homology"/>
<comment type="function">
    <text evidence="1">Subunit of the oligosaccharyl transferase (OST) complex that catalyzes the initial transfer of a defined glycan (Glc(3)Man(9)GlcNAc(2) in eukaryotes) from the lipid carrier dolichol-pyrophosphate to an asparagine residue within an Asn-X-Ser/Thr consensus motif in nascent polypeptide chains, the first step in protein N-glycosylation. N-glycosylation occurs cotranslationally and the complex associates with the Sec61 complex at the channel-forming translocon complex that mediates protein translocation across the endoplasmic reticulum (ER). All subunits are required for a maximal enzyme activity.</text>
</comment>
<dbReference type="GO" id="GO:0018279">
    <property type="term" value="P:protein N-linked glycosylation via asparagine"/>
    <property type="evidence" value="ECO:0007669"/>
    <property type="project" value="TreeGrafter"/>
</dbReference>
<evidence type="ECO:0000256" key="6">
    <source>
        <dbReference type="ARBA" id="ARBA00022824"/>
    </source>
</evidence>
<keyword evidence="5 10" id="KW-0732">Signal</keyword>
<evidence type="ECO:0000256" key="2">
    <source>
        <dbReference type="ARBA" id="ARBA00004477"/>
    </source>
</evidence>
<dbReference type="Pfam" id="PF04756">
    <property type="entry name" value="OST3_OST6"/>
    <property type="match status" value="1"/>
</dbReference>
<keyword evidence="7 9" id="KW-1133">Transmembrane helix</keyword>
<name>A0AAV5GF13_9BASI</name>
<feature type="transmembrane region" description="Helical" evidence="9">
    <location>
        <begin position="289"/>
        <end position="309"/>
    </location>
</feature>
<dbReference type="PANTHER" id="PTHR12692:SF0">
    <property type="entry name" value="GH11935P"/>
    <property type="match status" value="1"/>
</dbReference>
<evidence type="ECO:0000313" key="11">
    <source>
        <dbReference type="EMBL" id="GJN91011.1"/>
    </source>
</evidence>
<keyword evidence="8 9" id="KW-0472">Membrane</keyword>
<dbReference type="AlphaFoldDB" id="A0AAV5GF13"/>
<dbReference type="GO" id="GO:0008250">
    <property type="term" value="C:oligosaccharyltransferase complex"/>
    <property type="evidence" value="ECO:0007669"/>
    <property type="project" value="TreeGrafter"/>
</dbReference>
<comment type="caution">
    <text evidence="11">The sequence shown here is derived from an EMBL/GenBank/DDBJ whole genome shotgun (WGS) entry which is preliminary data.</text>
</comment>
<evidence type="ECO:0000256" key="1">
    <source>
        <dbReference type="ARBA" id="ARBA00002791"/>
    </source>
</evidence>
<gene>
    <name evidence="11" type="ORF">Rhopal_004025-T1</name>
</gene>